<name>A0A8X8H7J0_9RHOB</name>
<keyword evidence="2" id="KW-1185">Reference proteome</keyword>
<dbReference type="InterPro" id="IPR016919">
    <property type="entry name" value="UCP029416_PTP"/>
</dbReference>
<dbReference type="RefSeq" id="WP_174539761.1">
    <property type="nucleotide sequence ID" value="NZ_WHUT02000005.1"/>
</dbReference>
<dbReference type="InterPro" id="IPR036196">
    <property type="entry name" value="Ptyr_pPase_sf"/>
</dbReference>
<sequence>MKALFICGKARIRSPAAAEIATRLGAKADFAGLSKDADERLSAEQLEWADVICVMEARQAQRLKTLFGPHLRGKRVVVLNIPDRYTCMQDSLVALLEPKIRKALQV</sequence>
<evidence type="ECO:0000313" key="2">
    <source>
        <dbReference type="Proteomes" id="UP000484076"/>
    </source>
</evidence>
<organism evidence="1 2">
    <name type="scientific">Fertoeibacter niger</name>
    <dbReference type="NCBI Taxonomy" id="2656921"/>
    <lineage>
        <taxon>Bacteria</taxon>
        <taxon>Pseudomonadati</taxon>
        <taxon>Pseudomonadota</taxon>
        <taxon>Alphaproteobacteria</taxon>
        <taxon>Rhodobacterales</taxon>
        <taxon>Paracoccaceae</taxon>
        <taxon>Fertoeibacter</taxon>
    </lineage>
</organism>
<dbReference type="AlphaFoldDB" id="A0A8X8H7J0"/>
<dbReference type="EMBL" id="WHUT02000005">
    <property type="protein sequence ID" value="NUB44791.1"/>
    <property type="molecule type" value="Genomic_DNA"/>
</dbReference>
<evidence type="ECO:0000313" key="1">
    <source>
        <dbReference type="EMBL" id="NUB44791.1"/>
    </source>
</evidence>
<comment type="caution">
    <text evidence="1">The sequence shown here is derived from an EMBL/GenBank/DDBJ whole genome shotgun (WGS) entry which is preliminary data.</text>
</comment>
<dbReference type="Proteomes" id="UP000484076">
    <property type="component" value="Unassembled WGS sequence"/>
</dbReference>
<accession>A0A8X8H7J0</accession>
<protein>
    <submittedName>
        <fullName evidence="1">Phosphotyrosine protein phosphatase</fullName>
    </submittedName>
</protein>
<proteinExistence type="predicted"/>
<dbReference type="PIRSF" id="PIRSF029416">
    <property type="entry name" value="UCP029416_PTP"/>
    <property type="match status" value="1"/>
</dbReference>
<reference evidence="1" key="1">
    <citation type="submission" date="2020-05" db="EMBL/GenBank/DDBJ databases">
        <title>Fertoebacter nigrum gen. nov., sp. nov., a new member of the family Rhodobacteraceae.</title>
        <authorList>
            <person name="Szuroczki S."/>
            <person name="Abbaszade G."/>
            <person name="Buni D."/>
            <person name="Schumann P."/>
            <person name="Toth E."/>
        </authorList>
    </citation>
    <scope>NUCLEOTIDE SEQUENCE</scope>
    <source>
        <strain evidence="1">RG-N-1a</strain>
    </source>
</reference>
<gene>
    <name evidence="1" type="ORF">GEU84_010385</name>
</gene>
<dbReference type="SUPFAM" id="SSF52788">
    <property type="entry name" value="Phosphotyrosine protein phosphatases I"/>
    <property type="match status" value="1"/>
</dbReference>